<keyword evidence="1" id="KW-0732">Signal</keyword>
<dbReference type="EMBL" id="JACCFO010000001">
    <property type="protein sequence ID" value="NYI95022.1"/>
    <property type="molecule type" value="Genomic_DNA"/>
</dbReference>
<accession>A0A853BKG7</accession>
<proteinExistence type="predicted"/>
<evidence type="ECO:0000313" key="3">
    <source>
        <dbReference type="Proteomes" id="UP000575985"/>
    </source>
</evidence>
<organism evidence="2 3">
    <name type="scientific">Streptomonospora nanhaiensis</name>
    <dbReference type="NCBI Taxonomy" id="1323731"/>
    <lineage>
        <taxon>Bacteria</taxon>
        <taxon>Bacillati</taxon>
        <taxon>Actinomycetota</taxon>
        <taxon>Actinomycetes</taxon>
        <taxon>Streptosporangiales</taxon>
        <taxon>Nocardiopsidaceae</taxon>
        <taxon>Streptomonospora</taxon>
    </lineage>
</organism>
<feature type="signal peptide" evidence="1">
    <location>
        <begin position="1"/>
        <end position="30"/>
    </location>
</feature>
<reference evidence="2 3" key="1">
    <citation type="submission" date="2020-07" db="EMBL/GenBank/DDBJ databases">
        <title>Sequencing the genomes of 1000 actinobacteria strains.</title>
        <authorList>
            <person name="Klenk H.-P."/>
        </authorList>
    </citation>
    <scope>NUCLEOTIDE SEQUENCE [LARGE SCALE GENOMIC DNA]</scope>
    <source>
        <strain evidence="2 3">DSM 45927</strain>
    </source>
</reference>
<dbReference type="RefSeq" id="WP_179766629.1">
    <property type="nucleotide sequence ID" value="NZ_JACCFO010000001.1"/>
</dbReference>
<dbReference type="Proteomes" id="UP000575985">
    <property type="component" value="Unassembled WGS sequence"/>
</dbReference>
<gene>
    <name evidence="2" type="ORF">HNR12_001299</name>
</gene>
<evidence type="ECO:0008006" key="4">
    <source>
        <dbReference type="Google" id="ProtNLM"/>
    </source>
</evidence>
<dbReference type="AlphaFoldDB" id="A0A853BKG7"/>
<protein>
    <recommendedName>
        <fullName evidence="4">Secreted protein</fullName>
    </recommendedName>
</protein>
<sequence length="99" mass="9748">MRPRPARAARALGCLAAAAVLAAGAAPAHAATGVLAVNGAEHTDPRGCLPLEAAPAAVDNRTDQTVFVLAEPDCTGEVTAVLLPGEADPAVRGAAVYAP</sequence>
<name>A0A853BKG7_9ACTN</name>
<feature type="chain" id="PRO_5033061628" description="Secreted protein" evidence="1">
    <location>
        <begin position="31"/>
        <end position="99"/>
    </location>
</feature>
<keyword evidence="3" id="KW-1185">Reference proteome</keyword>
<comment type="caution">
    <text evidence="2">The sequence shown here is derived from an EMBL/GenBank/DDBJ whole genome shotgun (WGS) entry which is preliminary data.</text>
</comment>
<evidence type="ECO:0000313" key="2">
    <source>
        <dbReference type="EMBL" id="NYI95022.1"/>
    </source>
</evidence>
<evidence type="ECO:0000256" key="1">
    <source>
        <dbReference type="SAM" id="SignalP"/>
    </source>
</evidence>